<gene>
    <name evidence="1" type="ORF">C8F04DRAFT_1251107</name>
</gene>
<accession>A0AAD6TE75</accession>
<reference evidence="1" key="1">
    <citation type="submission" date="2023-03" db="EMBL/GenBank/DDBJ databases">
        <title>Massive genome expansion in bonnet fungi (Mycena s.s.) driven by repeated elements and novel gene families across ecological guilds.</title>
        <authorList>
            <consortium name="Lawrence Berkeley National Laboratory"/>
            <person name="Harder C.B."/>
            <person name="Miyauchi S."/>
            <person name="Viragh M."/>
            <person name="Kuo A."/>
            <person name="Thoen E."/>
            <person name="Andreopoulos B."/>
            <person name="Lu D."/>
            <person name="Skrede I."/>
            <person name="Drula E."/>
            <person name="Henrissat B."/>
            <person name="Morin E."/>
            <person name="Kohler A."/>
            <person name="Barry K."/>
            <person name="LaButti K."/>
            <person name="Morin E."/>
            <person name="Salamov A."/>
            <person name="Lipzen A."/>
            <person name="Mereny Z."/>
            <person name="Hegedus B."/>
            <person name="Baldrian P."/>
            <person name="Stursova M."/>
            <person name="Weitz H."/>
            <person name="Taylor A."/>
            <person name="Grigoriev I.V."/>
            <person name="Nagy L.G."/>
            <person name="Martin F."/>
            <person name="Kauserud H."/>
        </authorList>
    </citation>
    <scope>NUCLEOTIDE SEQUENCE</scope>
    <source>
        <strain evidence="1">CBHHK200</strain>
    </source>
</reference>
<evidence type="ECO:0000313" key="1">
    <source>
        <dbReference type="EMBL" id="KAJ7043710.1"/>
    </source>
</evidence>
<name>A0AAD6TE75_9AGAR</name>
<sequence>MDYKGVLRWDWEGMVMKQSSIEFSLPPDVRRIDVLPFVFRWPGYMHIRVKKNVALIDPKTGFHVTYGRLAQQVSEIFSTFIQRFGDDFDGSATGIQLGPKAVTFHNLRIHQVYIEQRTLQAEVSYTRRN</sequence>
<comment type="caution">
    <text evidence="1">The sequence shown here is derived from an EMBL/GenBank/DDBJ whole genome shotgun (WGS) entry which is preliminary data.</text>
</comment>
<dbReference type="AlphaFoldDB" id="A0AAD6TE75"/>
<dbReference type="EMBL" id="JARJCM010000009">
    <property type="protein sequence ID" value="KAJ7043710.1"/>
    <property type="molecule type" value="Genomic_DNA"/>
</dbReference>
<dbReference type="Proteomes" id="UP001218188">
    <property type="component" value="Unassembled WGS sequence"/>
</dbReference>
<protein>
    <submittedName>
        <fullName evidence="1">Uncharacterized protein</fullName>
    </submittedName>
</protein>
<evidence type="ECO:0000313" key="2">
    <source>
        <dbReference type="Proteomes" id="UP001218188"/>
    </source>
</evidence>
<organism evidence="1 2">
    <name type="scientific">Mycena alexandri</name>
    <dbReference type="NCBI Taxonomy" id="1745969"/>
    <lineage>
        <taxon>Eukaryota</taxon>
        <taxon>Fungi</taxon>
        <taxon>Dikarya</taxon>
        <taxon>Basidiomycota</taxon>
        <taxon>Agaricomycotina</taxon>
        <taxon>Agaricomycetes</taxon>
        <taxon>Agaricomycetidae</taxon>
        <taxon>Agaricales</taxon>
        <taxon>Marasmiineae</taxon>
        <taxon>Mycenaceae</taxon>
        <taxon>Mycena</taxon>
    </lineage>
</organism>
<keyword evidence="2" id="KW-1185">Reference proteome</keyword>
<proteinExistence type="predicted"/>